<dbReference type="SUPFAM" id="SSF52317">
    <property type="entry name" value="Class I glutamine amidotransferase-like"/>
    <property type="match status" value="1"/>
</dbReference>
<dbReference type="GO" id="GO:0005829">
    <property type="term" value="C:cytosol"/>
    <property type="evidence" value="ECO:0007669"/>
    <property type="project" value="TreeGrafter"/>
</dbReference>
<evidence type="ECO:0000313" key="3">
    <source>
        <dbReference type="EMBL" id="GHB30464.1"/>
    </source>
</evidence>
<dbReference type="GO" id="GO:0000162">
    <property type="term" value="P:L-tryptophan biosynthetic process"/>
    <property type="evidence" value="ECO:0007669"/>
    <property type="project" value="TreeGrafter"/>
</dbReference>
<dbReference type="InterPro" id="IPR006221">
    <property type="entry name" value="TrpG/PapA_dom"/>
</dbReference>
<dbReference type="EMBL" id="BMYF01000004">
    <property type="protein sequence ID" value="GHB30464.1"/>
    <property type="molecule type" value="Genomic_DNA"/>
</dbReference>
<dbReference type="PROSITE" id="PS51273">
    <property type="entry name" value="GATASE_TYPE_1"/>
    <property type="match status" value="1"/>
</dbReference>
<dbReference type="NCBIfam" id="TIGR00566">
    <property type="entry name" value="trpG_papA"/>
    <property type="match status" value="1"/>
</dbReference>
<dbReference type="InterPro" id="IPR029062">
    <property type="entry name" value="Class_I_gatase-like"/>
</dbReference>
<dbReference type="RefSeq" id="WP_189579286.1">
    <property type="nucleotide sequence ID" value="NZ_BMYF01000004.1"/>
</dbReference>
<dbReference type="PANTHER" id="PTHR43418:SF4">
    <property type="entry name" value="MULTIFUNCTIONAL TRYPTOPHAN BIOSYNTHESIS PROTEIN"/>
    <property type="match status" value="1"/>
</dbReference>
<gene>
    <name evidence="3" type="primary">trpG</name>
    <name evidence="3" type="ORF">GCM10008106_09190</name>
</gene>
<keyword evidence="4" id="KW-1185">Reference proteome</keyword>
<accession>A0A8J3CVA4</accession>
<dbReference type="PRINTS" id="PR00096">
    <property type="entry name" value="GATASE"/>
</dbReference>
<organism evidence="3 4">
    <name type="scientific">Mongoliitalea lutea</name>
    <dbReference type="NCBI Taxonomy" id="849756"/>
    <lineage>
        <taxon>Bacteria</taxon>
        <taxon>Pseudomonadati</taxon>
        <taxon>Bacteroidota</taxon>
        <taxon>Cytophagia</taxon>
        <taxon>Cytophagales</taxon>
        <taxon>Cyclobacteriaceae</taxon>
        <taxon>Mongoliitalea</taxon>
    </lineage>
</organism>
<dbReference type="Proteomes" id="UP000642809">
    <property type="component" value="Unassembled WGS sequence"/>
</dbReference>
<dbReference type="GO" id="GO:0004049">
    <property type="term" value="F:anthranilate synthase activity"/>
    <property type="evidence" value="ECO:0007669"/>
    <property type="project" value="TreeGrafter"/>
</dbReference>
<dbReference type="InterPro" id="IPR017926">
    <property type="entry name" value="GATASE"/>
</dbReference>
<dbReference type="Gene3D" id="3.40.50.880">
    <property type="match status" value="1"/>
</dbReference>
<dbReference type="PRINTS" id="PR00099">
    <property type="entry name" value="CPSGATASE"/>
</dbReference>
<dbReference type="FunFam" id="3.40.50.880:FF:000003">
    <property type="entry name" value="Anthranilate synthase component II"/>
    <property type="match status" value="1"/>
</dbReference>
<keyword evidence="1" id="KW-0315">Glutamine amidotransferase</keyword>
<name>A0A8J3CVA4_9BACT</name>
<comment type="caution">
    <text evidence="3">The sequence shown here is derived from an EMBL/GenBank/DDBJ whole genome shotgun (WGS) entry which is preliminary data.</text>
</comment>
<dbReference type="AlphaFoldDB" id="A0A8J3CVA4"/>
<sequence length="196" mass="22127">MVLLIDNFDSFSHMLADYFLRFGVEIKIYRNDVSLEELQQYTWEALILSPGPETPQKAGNLMKILGYYHDKLPVLGICLGHQAIGEFFGATLQKGRKPIHGKVHEVVKQMVHPVLTNIPQQFAVTRYHSLELVDLPACLQVLLETTIGEIMGIAHQSLPIIGIQYHPEAVLTEYGEELIENFLQMAGLLSMEKDLV</sequence>
<dbReference type="Pfam" id="PF00117">
    <property type="entry name" value="GATase"/>
    <property type="match status" value="1"/>
</dbReference>
<dbReference type="CDD" id="cd01743">
    <property type="entry name" value="GATase1_Anthranilate_Synthase"/>
    <property type="match status" value="1"/>
</dbReference>
<evidence type="ECO:0000256" key="1">
    <source>
        <dbReference type="ARBA" id="ARBA00022962"/>
    </source>
</evidence>
<reference evidence="3" key="2">
    <citation type="submission" date="2020-09" db="EMBL/GenBank/DDBJ databases">
        <authorList>
            <person name="Sun Q."/>
            <person name="Kim S."/>
        </authorList>
    </citation>
    <scope>NUCLEOTIDE SEQUENCE</scope>
    <source>
        <strain evidence="3">KCTC 23224</strain>
    </source>
</reference>
<evidence type="ECO:0000259" key="2">
    <source>
        <dbReference type="Pfam" id="PF00117"/>
    </source>
</evidence>
<reference evidence="3" key="1">
    <citation type="journal article" date="2014" name="Int. J. Syst. Evol. Microbiol.">
        <title>Complete genome sequence of Corynebacterium casei LMG S-19264T (=DSM 44701T), isolated from a smear-ripened cheese.</title>
        <authorList>
            <consortium name="US DOE Joint Genome Institute (JGI-PGF)"/>
            <person name="Walter F."/>
            <person name="Albersmeier A."/>
            <person name="Kalinowski J."/>
            <person name="Ruckert C."/>
        </authorList>
    </citation>
    <scope>NUCLEOTIDE SEQUENCE</scope>
    <source>
        <strain evidence="3">KCTC 23224</strain>
    </source>
</reference>
<feature type="domain" description="Glutamine amidotransferase" evidence="2">
    <location>
        <begin position="3"/>
        <end position="183"/>
    </location>
</feature>
<evidence type="ECO:0000313" key="4">
    <source>
        <dbReference type="Proteomes" id="UP000642809"/>
    </source>
</evidence>
<proteinExistence type="predicted"/>
<protein>
    <submittedName>
        <fullName evidence="3">Aminodeoxychorismate/anthranilate synthase component II</fullName>
    </submittedName>
</protein>
<dbReference type="PRINTS" id="PR00097">
    <property type="entry name" value="ANTSNTHASEII"/>
</dbReference>
<dbReference type="PANTHER" id="PTHR43418">
    <property type="entry name" value="MULTIFUNCTIONAL TRYPTOPHAN BIOSYNTHESIS PROTEIN-RELATED"/>
    <property type="match status" value="1"/>
</dbReference>
<dbReference type="InterPro" id="IPR050472">
    <property type="entry name" value="Anth_synth/Amidotransfase"/>
</dbReference>